<keyword evidence="1" id="KW-0547">Nucleotide-binding</keyword>
<evidence type="ECO:0000259" key="5">
    <source>
        <dbReference type="PROSITE" id="PS51715"/>
    </source>
</evidence>
<feature type="domain" description="GB1/RHD3-type G" evidence="5">
    <location>
        <begin position="43"/>
        <end position="257"/>
    </location>
</feature>
<dbReference type="GO" id="GO:0003924">
    <property type="term" value="F:GTPase activity"/>
    <property type="evidence" value="ECO:0007669"/>
    <property type="project" value="InterPro"/>
</dbReference>
<name>A0A9N9ATT5_9GLOM</name>
<dbReference type="PROSITE" id="PS51715">
    <property type="entry name" value="G_GB1_RHD3"/>
    <property type="match status" value="1"/>
</dbReference>
<dbReference type="InterPro" id="IPR015894">
    <property type="entry name" value="Guanylate-bd_N"/>
</dbReference>
<evidence type="ECO:0000256" key="3">
    <source>
        <dbReference type="PROSITE-ProRule" id="PRU01052"/>
    </source>
</evidence>
<dbReference type="Gene3D" id="1.20.1000.10">
    <property type="entry name" value="Guanylate-binding protein, C-terminal domain"/>
    <property type="match status" value="1"/>
</dbReference>
<gene>
    <name evidence="6" type="ORF">PBRASI_LOCUS4764</name>
</gene>
<keyword evidence="7" id="KW-1185">Reference proteome</keyword>
<proteinExistence type="inferred from homology"/>
<dbReference type="Pfam" id="PF02263">
    <property type="entry name" value="GBP"/>
    <property type="match status" value="1"/>
</dbReference>
<dbReference type="SUPFAM" id="SSF52540">
    <property type="entry name" value="P-loop containing nucleoside triphosphate hydrolases"/>
    <property type="match status" value="1"/>
</dbReference>
<evidence type="ECO:0000256" key="2">
    <source>
        <dbReference type="ARBA" id="ARBA00023134"/>
    </source>
</evidence>
<dbReference type="InterPro" id="IPR030386">
    <property type="entry name" value="G_GB1_RHD3_dom"/>
</dbReference>
<dbReference type="EMBL" id="CAJVPI010000513">
    <property type="protein sequence ID" value="CAG8544594.1"/>
    <property type="molecule type" value="Genomic_DNA"/>
</dbReference>
<accession>A0A9N9ATT5</accession>
<evidence type="ECO:0000313" key="7">
    <source>
        <dbReference type="Proteomes" id="UP000789739"/>
    </source>
</evidence>
<reference evidence="6" key="1">
    <citation type="submission" date="2021-06" db="EMBL/GenBank/DDBJ databases">
        <authorList>
            <person name="Kallberg Y."/>
            <person name="Tangrot J."/>
            <person name="Rosling A."/>
        </authorList>
    </citation>
    <scope>NUCLEOTIDE SEQUENCE</scope>
    <source>
        <strain evidence="6">BR232B</strain>
    </source>
</reference>
<evidence type="ECO:0000313" key="6">
    <source>
        <dbReference type="EMBL" id="CAG8544594.1"/>
    </source>
</evidence>
<dbReference type="PANTHER" id="PTHR10751">
    <property type="entry name" value="GUANYLATE BINDING PROTEIN"/>
    <property type="match status" value="1"/>
</dbReference>
<evidence type="ECO:0000256" key="1">
    <source>
        <dbReference type="ARBA" id="ARBA00022741"/>
    </source>
</evidence>
<comment type="caution">
    <text evidence="6">The sequence shown here is derived from an EMBL/GenBank/DDBJ whole genome shotgun (WGS) entry which is preliminary data.</text>
</comment>
<dbReference type="InterPro" id="IPR027417">
    <property type="entry name" value="P-loop_NTPase"/>
</dbReference>
<dbReference type="Proteomes" id="UP000789739">
    <property type="component" value="Unassembled WGS sequence"/>
</dbReference>
<organism evidence="6 7">
    <name type="scientific">Paraglomus brasilianum</name>
    <dbReference type="NCBI Taxonomy" id="144538"/>
    <lineage>
        <taxon>Eukaryota</taxon>
        <taxon>Fungi</taxon>
        <taxon>Fungi incertae sedis</taxon>
        <taxon>Mucoromycota</taxon>
        <taxon>Glomeromycotina</taxon>
        <taxon>Glomeromycetes</taxon>
        <taxon>Paraglomerales</taxon>
        <taxon>Paraglomeraceae</taxon>
        <taxon>Paraglomus</taxon>
    </lineage>
</organism>
<comment type="similarity">
    <text evidence="3">Belongs to the TRAFAC class dynamin-like GTPase superfamily. GB1/RHD3 GTPase family.</text>
</comment>
<dbReference type="GO" id="GO:0005525">
    <property type="term" value="F:GTP binding"/>
    <property type="evidence" value="ECO:0007669"/>
    <property type="project" value="UniProtKB-KW"/>
</dbReference>
<dbReference type="OrthoDB" id="8954335at2759"/>
<protein>
    <submittedName>
        <fullName evidence="6">4114_t:CDS:1</fullName>
    </submittedName>
</protein>
<keyword evidence="2" id="KW-0342">GTP-binding</keyword>
<dbReference type="Gene3D" id="3.40.50.300">
    <property type="entry name" value="P-loop containing nucleotide triphosphate hydrolases"/>
    <property type="match status" value="1"/>
</dbReference>
<dbReference type="AlphaFoldDB" id="A0A9N9ATT5"/>
<sequence>MDGNRFGHYITFQEGSSIKLLDYNEDQKIVLREDALDILRRLEEPVAVISLVGSYRRGKSWFANVLHGRHDGFTLGHGTAGETRGIYMWDSPFMYEGKRILVLDSEGLDDPERDAGFATKLFVLCLAISSSFIYNINGVIGKEDVEKLFLMTDLSRFVNPNDTSRVMPHLIVLLRDFMLERPDHFGEYFLEQLRSVNEEAANNIDDKFSEFTVYGLPHPGLSSHQLRELHEIDTSDFDEEFIEEVTNAVNEILETVQPKYIDSNPVNGDVLATFLECCVQTLNTRDNQFDLSLSTNYDNIVQYAAKKAATESFDWYSSIMAAELNESVLPVPWNVFDNIHNESLQNAENCFNNSLVGNGIHLLKAYQEFRKNVDPLLTRLRGQNSELLYSCNRDTACLLWEQLITSHLTADNLFSSVEALEQAFERFEEHYLDAKLDCPEATRVLDEFRSVYYNSARNLFNNLKLLRDEVELEKWLTIEAQKDRAEAQAELPKIAGRMEGLDDISKRQKEEADRYRQQAEEMERRVRDLEQQMQRREGEYQAMINNLQNELRNR</sequence>
<feature type="region of interest" description="Disordered" evidence="4">
    <location>
        <begin position="502"/>
        <end position="526"/>
    </location>
</feature>
<evidence type="ECO:0000256" key="4">
    <source>
        <dbReference type="SAM" id="MobiDB-lite"/>
    </source>
</evidence>